<feature type="compositionally biased region" description="Basic and acidic residues" evidence="1">
    <location>
        <begin position="163"/>
        <end position="174"/>
    </location>
</feature>
<accession>A0A9W7CR46</accession>
<dbReference type="OrthoDB" id="439808at2759"/>
<keyword evidence="3" id="KW-1185">Reference proteome</keyword>
<feature type="region of interest" description="Disordered" evidence="1">
    <location>
        <begin position="101"/>
        <end position="120"/>
    </location>
</feature>
<gene>
    <name evidence="2" type="ORF">Pfra01_000928100</name>
</gene>
<dbReference type="EMBL" id="BSXT01000865">
    <property type="protein sequence ID" value="GMF35271.1"/>
    <property type="molecule type" value="Genomic_DNA"/>
</dbReference>
<feature type="compositionally biased region" description="Basic residues" evidence="1">
    <location>
        <begin position="138"/>
        <end position="162"/>
    </location>
</feature>
<comment type="caution">
    <text evidence="2">The sequence shown here is derived from an EMBL/GenBank/DDBJ whole genome shotgun (WGS) entry which is preliminary data.</text>
</comment>
<evidence type="ECO:0000256" key="1">
    <source>
        <dbReference type="SAM" id="MobiDB-lite"/>
    </source>
</evidence>
<name>A0A9W7CR46_9STRA</name>
<organism evidence="2 3">
    <name type="scientific">Phytophthora fragariaefolia</name>
    <dbReference type="NCBI Taxonomy" id="1490495"/>
    <lineage>
        <taxon>Eukaryota</taxon>
        <taxon>Sar</taxon>
        <taxon>Stramenopiles</taxon>
        <taxon>Oomycota</taxon>
        <taxon>Peronosporomycetes</taxon>
        <taxon>Peronosporales</taxon>
        <taxon>Peronosporaceae</taxon>
        <taxon>Phytophthora</taxon>
    </lineage>
</organism>
<feature type="compositionally biased region" description="Basic and acidic residues" evidence="1">
    <location>
        <begin position="62"/>
        <end position="91"/>
    </location>
</feature>
<protein>
    <submittedName>
        <fullName evidence="2">Unnamed protein product</fullName>
    </submittedName>
</protein>
<sequence>MGYWYVTLYIHLASVYQLSRSYGSIVLLGYRGTVSGDLQQLATRVLWVNELWSQVKNIRQPRSHDQGRRHAGRQDEGRRDEGRTDEGRRDDVGWFEDHVGEDVHQTNGSLSPPDDTEDIGSGRQVVIAPIEAETSNRGKARGRNGRTNGKRKGKNGRRRSRSRSRERPRKDPYSEKSSAPMVADAAEAPRISAPMAEKKKKKKSAEGSRGTGGKTGKKRKRNGTSHDRTPTGFNTQLI</sequence>
<dbReference type="Proteomes" id="UP001165121">
    <property type="component" value="Unassembled WGS sequence"/>
</dbReference>
<feature type="region of interest" description="Disordered" evidence="1">
    <location>
        <begin position="59"/>
        <end position="91"/>
    </location>
</feature>
<evidence type="ECO:0000313" key="2">
    <source>
        <dbReference type="EMBL" id="GMF35271.1"/>
    </source>
</evidence>
<reference evidence="2" key="1">
    <citation type="submission" date="2023-04" db="EMBL/GenBank/DDBJ databases">
        <title>Phytophthora fragariaefolia NBRC 109709.</title>
        <authorList>
            <person name="Ichikawa N."/>
            <person name="Sato H."/>
            <person name="Tonouchi N."/>
        </authorList>
    </citation>
    <scope>NUCLEOTIDE SEQUENCE</scope>
    <source>
        <strain evidence="2">NBRC 109709</strain>
    </source>
</reference>
<proteinExistence type="predicted"/>
<evidence type="ECO:0000313" key="3">
    <source>
        <dbReference type="Proteomes" id="UP001165121"/>
    </source>
</evidence>
<dbReference type="AlphaFoldDB" id="A0A9W7CR46"/>
<feature type="region of interest" description="Disordered" evidence="1">
    <location>
        <begin position="128"/>
        <end position="238"/>
    </location>
</feature>